<sequence>MIDVAQPANADLVDTDNKSMTAFRTAGVLAAALAAPWVWAATAHAEDSAQLDRVPVVASPTCGGSVSAEAQVTPVQVGDRVEDGVRVAIHYDAGVYDGSCSLTVAANWVNLDTGASGRGDITAVSTIDGHYGFIGYANTTFETGSGTVVVTLSSHPGAELRITT</sequence>
<dbReference type="AlphaFoldDB" id="A0AAI8TT86"/>
<protein>
    <submittedName>
        <fullName evidence="1">Uncharacterized protein</fullName>
    </submittedName>
</protein>
<evidence type="ECO:0000313" key="2">
    <source>
        <dbReference type="Proteomes" id="UP001241092"/>
    </source>
</evidence>
<accession>A0AAI8TT86</accession>
<proteinExistence type="predicted"/>
<evidence type="ECO:0000313" key="1">
    <source>
        <dbReference type="EMBL" id="BDY28132.1"/>
    </source>
</evidence>
<dbReference type="EMBL" id="AP027452">
    <property type="protein sequence ID" value="BDY28132.1"/>
    <property type="molecule type" value="Genomic_DNA"/>
</dbReference>
<dbReference type="Proteomes" id="UP001241092">
    <property type="component" value="Chromosome"/>
</dbReference>
<gene>
    <name evidence="1" type="ORF">hbim_02062</name>
</gene>
<reference evidence="1" key="1">
    <citation type="submission" date="2023-03" db="EMBL/GenBank/DDBJ databases">
        <title>Draft genome sequence of a Mycolicibacterium mageritense strain H4_3_1 isolated from a hybrid biological-inorganic system reactor.</title>
        <authorList>
            <person name="Feng X."/>
            <person name="Kazama D."/>
            <person name="Sato K."/>
            <person name="Kobayashi H."/>
        </authorList>
    </citation>
    <scope>NUCLEOTIDE SEQUENCE</scope>
    <source>
        <strain evidence="1">H4_3_1</strain>
    </source>
</reference>
<organism evidence="1 2">
    <name type="scientific">Mycolicibacterium mageritense</name>
    <name type="common">Mycobacterium mageritense</name>
    <dbReference type="NCBI Taxonomy" id="53462"/>
    <lineage>
        <taxon>Bacteria</taxon>
        <taxon>Bacillati</taxon>
        <taxon>Actinomycetota</taxon>
        <taxon>Actinomycetes</taxon>
        <taxon>Mycobacteriales</taxon>
        <taxon>Mycobacteriaceae</taxon>
        <taxon>Mycolicibacterium</taxon>
    </lineage>
</organism>
<name>A0AAI8TT86_MYCME</name>